<evidence type="ECO:0008006" key="4">
    <source>
        <dbReference type="Google" id="ProtNLM"/>
    </source>
</evidence>
<reference evidence="2 3" key="1">
    <citation type="submission" date="2017-04" db="EMBL/GenBank/DDBJ databases">
        <title>Accumulation and expression of multiple antibiotic resistance genes in Arcobacter cryaerophilus that thrives in sewage.</title>
        <authorList>
            <person name="Millar J.A."/>
            <person name="Raghavan R."/>
        </authorList>
    </citation>
    <scope>NUCLEOTIDE SEQUENCE [LARGE SCALE GENOMIC DNA]</scope>
    <source>
        <strain evidence="2 3">AZT-1</strain>
    </source>
</reference>
<dbReference type="Proteomes" id="UP000192599">
    <property type="component" value="Unassembled WGS sequence"/>
</dbReference>
<evidence type="ECO:0000313" key="2">
    <source>
        <dbReference type="EMBL" id="OQR41453.1"/>
    </source>
</evidence>
<dbReference type="InterPro" id="IPR027396">
    <property type="entry name" value="DsrEFH-like"/>
</dbReference>
<proteinExistence type="predicted"/>
<dbReference type="AlphaFoldDB" id="A0A1V9VC00"/>
<protein>
    <recommendedName>
        <fullName evidence="4">DsrE family protein</fullName>
    </recommendedName>
</protein>
<gene>
    <name evidence="2" type="ORF">AS859_05565</name>
</gene>
<organism evidence="2 3">
    <name type="scientific">Aliarcobacter cryaerophilus</name>
    <dbReference type="NCBI Taxonomy" id="28198"/>
    <lineage>
        <taxon>Bacteria</taxon>
        <taxon>Pseudomonadati</taxon>
        <taxon>Campylobacterota</taxon>
        <taxon>Epsilonproteobacteria</taxon>
        <taxon>Campylobacterales</taxon>
        <taxon>Arcobacteraceae</taxon>
        <taxon>Aliarcobacter</taxon>
    </lineage>
</organism>
<feature type="chain" id="PRO_5012845364" description="DsrE family protein" evidence="1">
    <location>
        <begin position="21"/>
        <end position="142"/>
    </location>
</feature>
<feature type="signal peptide" evidence="1">
    <location>
        <begin position="1"/>
        <end position="20"/>
    </location>
</feature>
<name>A0A1V9VC00_9BACT</name>
<sequence length="142" mass="15433">MKKILLSLSAFALISTTVVASENMAKGLNVMLTSEDAQTQMMGMVLATMSLKKGKEVNMVLCSSAGNLALKDSESPKLKPQNKSPKMMLEDLIKNGAKVEVCPLFLPNAEKTESDLIQNVTVAKPPVVADRLLDKDYQNLSY</sequence>
<dbReference type="SUPFAM" id="SSF75169">
    <property type="entry name" value="DsrEFH-like"/>
    <property type="match status" value="1"/>
</dbReference>
<keyword evidence="1" id="KW-0732">Signal</keyword>
<accession>A0A1V9VC00</accession>
<comment type="caution">
    <text evidence="2">The sequence shown here is derived from an EMBL/GenBank/DDBJ whole genome shotgun (WGS) entry which is preliminary data.</text>
</comment>
<dbReference type="Gene3D" id="3.40.1260.10">
    <property type="entry name" value="DsrEFH-like"/>
    <property type="match status" value="1"/>
</dbReference>
<evidence type="ECO:0000256" key="1">
    <source>
        <dbReference type="SAM" id="SignalP"/>
    </source>
</evidence>
<evidence type="ECO:0000313" key="3">
    <source>
        <dbReference type="Proteomes" id="UP000192599"/>
    </source>
</evidence>
<dbReference type="RefSeq" id="WP_081560646.1">
    <property type="nucleotide sequence ID" value="NZ_JAMXDI010000014.1"/>
</dbReference>
<dbReference type="EMBL" id="LNTC01000056">
    <property type="protein sequence ID" value="OQR41453.1"/>
    <property type="molecule type" value="Genomic_DNA"/>
</dbReference>